<sequence length="77" mass="8993">MIQSMRIDLRSETLDGIFAAWPWACLHPKMMMMMQLQLLMAKHFDRSEAASSRCFLERYRTGDEKAIRPAKSLQDSL</sequence>
<evidence type="ECO:0000313" key="2">
    <source>
        <dbReference type="Proteomes" id="UP001222027"/>
    </source>
</evidence>
<dbReference type="EMBL" id="JAQQAF010000003">
    <property type="protein sequence ID" value="KAJ8498442.1"/>
    <property type="molecule type" value="Genomic_DNA"/>
</dbReference>
<proteinExistence type="predicted"/>
<organism evidence="1 2">
    <name type="scientific">Ensete ventricosum</name>
    <name type="common">Abyssinian banana</name>
    <name type="synonym">Musa ensete</name>
    <dbReference type="NCBI Taxonomy" id="4639"/>
    <lineage>
        <taxon>Eukaryota</taxon>
        <taxon>Viridiplantae</taxon>
        <taxon>Streptophyta</taxon>
        <taxon>Embryophyta</taxon>
        <taxon>Tracheophyta</taxon>
        <taxon>Spermatophyta</taxon>
        <taxon>Magnoliopsida</taxon>
        <taxon>Liliopsida</taxon>
        <taxon>Zingiberales</taxon>
        <taxon>Musaceae</taxon>
        <taxon>Ensete</taxon>
    </lineage>
</organism>
<keyword evidence="2" id="KW-1185">Reference proteome</keyword>
<comment type="caution">
    <text evidence="1">The sequence shown here is derived from an EMBL/GenBank/DDBJ whole genome shotgun (WGS) entry which is preliminary data.</text>
</comment>
<name>A0AAV8RCC3_ENSVE</name>
<evidence type="ECO:0000313" key="1">
    <source>
        <dbReference type="EMBL" id="KAJ8498442.1"/>
    </source>
</evidence>
<protein>
    <submittedName>
        <fullName evidence="1">Uncharacterized protein</fullName>
    </submittedName>
</protein>
<dbReference type="Proteomes" id="UP001222027">
    <property type="component" value="Unassembled WGS sequence"/>
</dbReference>
<reference evidence="1 2" key="1">
    <citation type="submission" date="2022-12" db="EMBL/GenBank/DDBJ databases">
        <title>Chromosome-scale assembly of the Ensete ventricosum genome.</title>
        <authorList>
            <person name="Dussert Y."/>
            <person name="Stocks J."/>
            <person name="Wendawek A."/>
            <person name="Woldeyes F."/>
            <person name="Nichols R.A."/>
            <person name="Borrell J.S."/>
        </authorList>
    </citation>
    <scope>NUCLEOTIDE SEQUENCE [LARGE SCALE GENOMIC DNA]</scope>
    <source>
        <strain evidence="2">cv. Maze</strain>
        <tissue evidence="1">Seeds</tissue>
    </source>
</reference>
<accession>A0AAV8RCC3</accession>
<dbReference type="AlphaFoldDB" id="A0AAV8RCC3"/>
<gene>
    <name evidence="1" type="ORF">OPV22_008994</name>
</gene>